<evidence type="ECO:0000256" key="3">
    <source>
        <dbReference type="ARBA" id="ARBA00023242"/>
    </source>
</evidence>
<evidence type="ECO:0000313" key="5">
    <source>
        <dbReference type="EMBL" id="GAT51792.1"/>
    </source>
</evidence>
<keyword evidence="3" id="KW-0539">Nucleus</keyword>
<comment type="subcellular location">
    <subcellularLocation>
        <location evidence="1">Nucleus</location>
    </subcellularLocation>
</comment>
<protein>
    <recommendedName>
        <fullName evidence="4">HSF-type DNA-binding domain-containing protein</fullName>
    </recommendedName>
</protein>
<dbReference type="Gene3D" id="1.10.10.10">
    <property type="entry name" value="Winged helix-like DNA-binding domain superfamily/Winged helix DNA-binding domain"/>
    <property type="match status" value="1"/>
</dbReference>
<dbReference type="Pfam" id="PF00447">
    <property type="entry name" value="HSF_DNA-bind"/>
    <property type="match status" value="1"/>
</dbReference>
<proteinExistence type="predicted"/>
<dbReference type="SUPFAM" id="SSF46785">
    <property type="entry name" value="Winged helix' DNA-binding domain"/>
    <property type="match status" value="1"/>
</dbReference>
<gene>
    <name evidence="5" type="ORF">MCHLO_08905</name>
</gene>
<sequence length="261" mass="28354">MDATTVKRSARNAGPPIRVPVIVSAQNSALSQSAALQATLDLPEYSDPVGSEALQPKPTVATRRKGKRGIPRTFMPRLFDTLTSPADYSGIRWSEDGNTIEVNIRTVGATMSKYFNGRSYLSWTSQIYKYGFTTSKIANIALWRHPTLTRGSTREEFVNATAYWDDHPQRARTISLAPLPVFSPTNGHAASSADSEILDARGSWDHPSYLEAFSQYLGPGPTQETEAGVVRDAAGSDEMECDSTTSSNCSANLTAFRGPLA</sequence>
<accession>A0ABQ0LL79</accession>
<feature type="domain" description="HSF-type DNA-binding" evidence="4">
    <location>
        <begin position="74"/>
        <end position="152"/>
    </location>
</feature>
<reference evidence="5" key="1">
    <citation type="submission" date="2014-09" db="EMBL/GenBank/DDBJ databases">
        <title>Genome sequence of the luminous mushroom Mycena chlorophos for searching fungal bioluminescence genes.</title>
        <authorList>
            <person name="Tanaka Y."/>
            <person name="Kasuga D."/>
            <person name="Oba Y."/>
            <person name="Hase S."/>
            <person name="Sato K."/>
            <person name="Oba Y."/>
            <person name="Sakakibara Y."/>
        </authorList>
    </citation>
    <scope>NUCLEOTIDE SEQUENCE</scope>
</reference>
<dbReference type="InterPro" id="IPR036388">
    <property type="entry name" value="WH-like_DNA-bd_sf"/>
</dbReference>
<evidence type="ECO:0000313" key="6">
    <source>
        <dbReference type="Proteomes" id="UP000815677"/>
    </source>
</evidence>
<evidence type="ECO:0000259" key="4">
    <source>
        <dbReference type="Pfam" id="PF00447"/>
    </source>
</evidence>
<organism evidence="5 6">
    <name type="scientific">Mycena chlorophos</name>
    <name type="common">Agaric fungus</name>
    <name type="synonym">Agaricus chlorophos</name>
    <dbReference type="NCBI Taxonomy" id="658473"/>
    <lineage>
        <taxon>Eukaryota</taxon>
        <taxon>Fungi</taxon>
        <taxon>Dikarya</taxon>
        <taxon>Basidiomycota</taxon>
        <taxon>Agaricomycotina</taxon>
        <taxon>Agaricomycetes</taxon>
        <taxon>Agaricomycetidae</taxon>
        <taxon>Agaricales</taxon>
        <taxon>Marasmiineae</taxon>
        <taxon>Mycenaceae</taxon>
        <taxon>Mycena</taxon>
    </lineage>
</organism>
<dbReference type="EMBL" id="DF847412">
    <property type="protein sequence ID" value="GAT51792.1"/>
    <property type="molecule type" value="Genomic_DNA"/>
</dbReference>
<evidence type="ECO:0000256" key="2">
    <source>
        <dbReference type="ARBA" id="ARBA00023125"/>
    </source>
</evidence>
<name>A0ABQ0LL79_MYCCL</name>
<evidence type="ECO:0000256" key="1">
    <source>
        <dbReference type="ARBA" id="ARBA00004123"/>
    </source>
</evidence>
<keyword evidence="6" id="KW-1185">Reference proteome</keyword>
<dbReference type="InterPro" id="IPR000232">
    <property type="entry name" value="HSF_DNA-bd"/>
</dbReference>
<dbReference type="Proteomes" id="UP000815677">
    <property type="component" value="Unassembled WGS sequence"/>
</dbReference>
<dbReference type="InterPro" id="IPR036390">
    <property type="entry name" value="WH_DNA-bd_sf"/>
</dbReference>
<keyword evidence="2" id="KW-0238">DNA-binding</keyword>